<evidence type="ECO:0000313" key="1">
    <source>
        <dbReference type="EMBL" id="KAJ1944209.1"/>
    </source>
</evidence>
<comment type="caution">
    <text evidence="1">The sequence shown here is derived from an EMBL/GenBank/DDBJ whole genome shotgun (WGS) entry which is preliminary data.</text>
</comment>
<keyword evidence="2" id="KW-1185">Reference proteome</keyword>
<evidence type="ECO:0000313" key="2">
    <source>
        <dbReference type="Proteomes" id="UP001150603"/>
    </source>
</evidence>
<organism evidence="1 2">
    <name type="scientific">Linderina macrospora</name>
    <dbReference type="NCBI Taxonomy" id="4868"/>
    <lineage>
        <taxon>Eukaryota</taxon>
        <taxon>Fungi</taxon>
        <taxon>Fungi incertae sedis</taxon>
        <taxon>Zoopagomycota</taxon>
        <taxon>Kickxellomycotina</taxon>
        <taxon>Kickxellomycetes</taxon>
        <taxon>Kickxellales</taxon>
        <taxon>Kickxellaceae</taxon>
        <taxon>Linderina</taxon>
    </lineage>
</organism>
<accession>A0ACC1JAN9</accession>
<reference evidence="1" key="1">
    <citation type="submission" date="2022-07" db="EMBL/GenBank/DDBJ databases">
        <title>Phylogenomic reconstructions and comparative analyses of Kickxellomycotina fungi.</title>
        <authorList>
            <person name="Reynolds N.K."/>
            <person name="Stajich J.E."/>
            <person name="Barry K."/>
            <person name="Grigoriev I.V."/>
            <person name="Crous P."/>
            <person name="Smith M.E."/>
        </authorList>
    </citation>
    <scope>NUCLEOTIDE SEQUENCE</scope>
    <source>
        <strain evidence="1">NRRL 5244</strain>
    </source>
</reference>
<sequence>MECLGLDHHDADDYDSDEDPGLVHARRSVRRAAMEEWVEYLRTNNQRNRYGSQITKLADLIAKENKALSELQDDWLFDEEQSLAEYERIWPQYHETLLGEICAFKDRAVEKEAIDKVGAQENVGIEESMKPSAEKAKSAKSEADFFADNSGSDSDVGFGFGFGDSDAEEDDALPVASTSSLRIVETALPAGWTGASMKDIVTETVHRIDKQAEIKYSSALCGSGYISNLTVAWSTPGIATSQASTAAPDSIPLDPPPGVSCTGQSHTYEMPGGIFGKTRCDAEDYIALVYLFSQARLPQLVRRLPPVLRDEWDSWNAHIRESERTAADAEQASRVDYLRRLRSQYVEMATASLAAESPEKSGKKKGNWSKQQHFAKLAVERRTTRWKHNVIPERQSTDKWKSTYAETQAALPAQQHKRAIVDALIGSQVVVIRGATGCGKTTQVPQIALHLLLSATYKGGRILCTQPRRISATSISHRVSLEVGDEQIGTKDSLVGYQVRLNARAVDENPLVFCTTGVLLRMLVEDPQLTGINCVICDEIQERTLELDYLLIVLRRLLAKRPDLKVILMSATIDTTIFTYYFDNCPVVDIPGRTFPVTSMFLENVIQMSGYVLDNQ</sequence>
<dbReference type="EMBL" id="JANBPW010001512">
    <property type="protein sequence ID" value="KAJ1944209.1"/>
    <property type="molecule type" value="Genomic_DNA"/>
</dbReference>
<proteinExistence type="predicted"/>
<protein>
    <submittedName>
        <fullName evidence="1">Uncharacterized protein</fullName>
    </submittedName>
</protein>
<feature type="non-terminal residue" evidence="1">
    <location>
        <position position="616"/>
    </location>
</feature>
<dbReference type="Proteomes" id="UP001150603">
    <property type="component" value="Unassembled WGS sequence"/>
</dbReference>
<gene>
    <name evidence="1" type="ORF">FBU59_002668</name>
</gene>
<name>A0ACC1JAN9_9FUNG</name>